<feature type="signal peptide" evidence="2">
    <location>
        <begin position="1"/>
        <end position="18"/>
    </location>
</feature>
<keyword evidence="1" id="KW-0378">Hydrolase</keyword>
<accession>A0A167G799</accession>
<evidence type="ECO:0000313" key="3">
    <source>
        <dbReference type="EMBL" id="KZO90253.1"/>
    </source>
</evidence>
<keyword evidence="2" id="KW-0732">Signal</keyword>
<dbReference type="AlphaFoldDB" id="A0A167G799"/>
<dbReference type="OrthoDB" id="2953802at2759"/>
<sequence>MISAVLSSVAFFSTAAFGASLGDIDHVVLFMQENRAFDHYFGSLYGVRGFADPNVQINLDGRSTFFNQVNASLSNATDYLLPWYINAQGGEFLNGTQCMGAGSNGFGSNHAALGNGSNDLWALLNTPQSLAYFKRQDLPIQYAITDAWTVGDVYQQGFVASTNPNRVLWQSGSVNIPGGNVNSTQGPVLDNNVTPGCSTLSLENYLTRKNVATLLHTIARACSLRHDTLWPAVRIRFSSPQARPR</sequence>
<dbReference type="Gene3D" id="3.40.720.10">
    <property type="entry name" value="Alkaline Phosphatase, subunit A"/>
    <property type="match status" value="1"/>
</dbReference>
<dbReference type="InterPro" id="IPR007312">
    <property type="entry name" value="Phosphoesterase"/>
</dbReference>
<reference evidence="3 4" key="1">
    <citation type="journal article" date="2016" name="Mol. Biol. Evol.">
        <title>Comparative Genomics of Early-Diverging Mushroom-Forming Fungi Provides Insights into the Origins of Lignocellulose Decay Capabilities.</title>
        <authorList>
            <person name="Nagy L.G."/>
            <person name="Riley R."/>
            <person name="Tritt A."/>
            <person name="Adam C."/>
            <person name="Daum C."/>
            <person name="Floudas D."/>
            <person name="Sun H."/>
            <person name="Yadav J.S."/>
            <person name="Pangilinan J."/>
            <person name="Larsson K.H."/>
            <person name="Matsuura K."/>
            <person name="Barry K."/>
            <person name="Labutti K."/>
            <person name="Kuo R."/>
            <person name="Ohm R.A."/>
            <person name="Bhattacharya S.S."/>
            <person name="Shirouzu T."/>
            <person name="Yoshinaga Y."/>
            <person name="Martin F.M."/>
            <person name="Grigoriev I.V."/>
            <person name="Hibbett D.S."/>
        </authorList>
    </citation>
    <scope>NUCLEOTIDE SEQUENCE [LARGE SCALE GENOMIC DNA]</scope>
    <source>
        <strain evidence="3 4">TUFC12733</strain>
    </source>
</reference>
<dbReference type="EMBL" id="KV417347">
    <property type="protein sequence ID" value="KZO90253.1"/>
    <property type="molecule type" value="Genomic_DNA"/>
</dbReference>
<gene>
    <name evidence="3" type="ORF">CALVIDRAFT_603099</name>
</gene>
<evidence type="ECO:0000313" key="4">
    <source>
        <dbReference type="Proteomes" id="UP000076738"/>
    </source>
</evidence>
<dbReference type="GO" id="GO:0042578">
    <property type="term" value="F:phosphoric ester hydrolase activity"/>
    <property type="evidence" value="ECO:0007669"/>
    <property type="project" value="UniProtKB-ARBA"/>
</dbReference>
<name>A0A167G799_CALVF</name>
<dbReference type="PANTHER" id="PTHR31956:SF1">
    <property type="entry name" value="NON-SPECIFIC PHOSPHOLIPASE C1"/>
    <property type="match status" value="1"/>
</dbReference>
<dbReference type="Proteomes" id="UP000076738">
    <property type="component" value="Unassembled WGS sequence"/>
</dbReference>
<dbReference type="STRING" id="1330018.A0A167G799"/>
<protein>
    <submittedName>
        <fullName evidence="3">Phosphoesterase-domain-containing protein</fullName>
    </submittedName>
</protein>
<dbReference type="PANTHER" id="PTHR31956">
    <property type="entry name" value="NON-SPECIFIC PHOSPHOLIPASE C4-RELATED"/>
    <property type="match status" value="1"/>
</dbReference>
<evidence type="ECO:0000256" key="2">
    <source>
        <dbReference type="SAM" id="SignalP"/>
    </source>
</evidence>
<dbReference type="InterPro" id="IPR017850">
    <property type="entry name" value="Alkaline_phosphatase_core_sf"/>
</dbReference>
<feature type="chain" id="PRO_5007886661" evidence="2">
    <location>
        <begin position="19"/>
        <end position="245"/>
    </location>
</feature>
<organism evidence="3 4">
    <name type="scientific">Calocera viscosa (strain TUFC12733)</name>
    <dbReference type="NCBI Taxonomy" id="1330018"/>
    <lineage>
        <taxon>Eukaryota</taxon>
        <taxon>Fungi</taxon>
        <taxon>Dikarya</taxon>
        <taxon>Basidiomycota</taxon>
        <taxon>Agaricomycotina</taxon>
        <taxon>Dacrymycetes</taxon>
        <taxon>Dacrymycetales</taxon>
        <taxon>Dacrymycetaceae</taxon>
        <taxon>Calocera</taxon>
    </lineage>
</organism>
<dbReference type="Pfam" id="PF04185">
    <property type="entry name" value="Phosphoesterase"/>
    <property type="match status" value="1"/>
</dbReference>
<keyword evidence="4" id="KW-1185">Reference proteome</keyword>
<evidence type="ECO:0000256" key="1">
    <source>
        <dbReference type="ARBA" id="ARBA00022801"/>
    </source>
</evidence>
<proteinExistence type="predicted"/>